<dbReference type="Gene3D" id="3.40.50.12780">
    <property type="entry name" value="N-terminal domain of ligase-like"/>
    <property type="match status" value="1"/>
</dbReference>
<dbReference type="InParanoid" id="G2WUX3"/>
<accession>G2WUX3</accession>
<dbReference type="GeneID" id="20703577"/>
<dbReference type="AlphaFoldDB" id="G2WUX3"/>
<dbReference type="OrthoDB" id="1898221at2759"/>
<keyword evidence="2" id="KW-0436">Ligase</keyword>
<dbReference type="eggNOG" id="KOG1176">
    <property type="taxonomic scope" value="Eukaryota"/>
</dbReference>
<dbReference type="InterPro" id="IPR042099">
    <property type="entry name" value="ANL_N_sf"/>
</dbReference>
<dbReference type="HOGENOM" id="CLU_886236_0_0_1"/>
<sequence length="314" mass="33780">MKIYKSSDINIPRDLNLTELLHTTAFPILESHLIASDSLTNRSATLGELRDRAGQGLAVARPHFVIAYGPVVLVVEQALDFVAEMLIKEKGTWTRPPVISIVLPAPGLKHISSDLIAARRLPTPHFDDTSTRLASIHLSSGTTAPRLRCTRGAQDVPSGFAHRCLHAVGAHCEHNSATVPRAIRRHASPRDAGLQSGAIRQTGWLRASHVVPGRTKYCPGLGGLGRDSDFSVARLIAVGGAPLKQAQLEKLLARAPWRLCQAYGMTEAAGYVAYQEYHEVLYDGCTGKLLPGIEACLKQEGGVEDVPDGATGEL</sequence>
<protein>
    <submittedName>
        <fullName evidence="2">4-coumarate-CoA ligase</fullName>
    </submittedName>
</protein>
<dbReference type="SUPFAM" id="SSF56801">
    <property type="entry name" value="Acetyl-CoA synthetase-like"/>
    <property type="match status" value="1"/>
</dbReference>
<keyword evidence="3" id="KW-1185">Reference proteome</keyword>
<reference evidence="2 3" key="1">
    <citation type="submission" date="2008-03" db="EMBL/GenBank/DDBJ databases">
        <title>The Genome Sequence of Verticillium dahliae VdLs.17.</title>
        <authorList>
            <consortium name="The Broad Institute Genome Sequencing Platform"/>
            <person name="Ma L.-J.J."/>
            <person name="Klosterman S.J."/>
            <person name="Subbarao K."/>
            <person name="Dobinson K."/>
            <person name="Veronese P."/>
            <person name="Kang S."/>
            <person name="Gold S.E."/>
            <person name="Young S."/>
            <person name="Jaffe D."/>
            <person name="Gnerre S."/>
            <person name="Berlin A."/>
            <person name="Heiman D."/>
            <person name="Hepburn T."/>
            <person name="Sykes S."/>
            <person name="Alvarado L."/>
            <person name="Kodira C.D."/>
            <person name="Lander E."/>
            <person name="Galagan J."/>
            <person name="Nusbaum C."/>
            <person name="Birren B."/>
        </authorList>
    </citation>
    <scope>NUCLEOTIDE SEQUENCE [LARGE SCALE GENOMIC DNA]</scope>
    <source>
        <strain evidence="3">VdLs.17 / ATCC MYA-4575 / FGSC 10137</strain>
    </source>
</reference>
<dbReference type="InterPro" id="IPR000873">
    <property type="entry name" value="AMP-dep_synth/lig_dom"/>
</dbReference>
<dbReference type="Proteomes" id="UP000001611">
    <property type="component" value="Chromosome 7"/>
</dbReference>
<proteinExistence type="predicted"/>
<gene>
    <name evidence="2" type="ORF">VDAG_02114</name>
</gene>
<dbReference type="KEGG" id="vda:VDAG_02114"/>
<evidence type="ECO:0000259" key="1">
    <source>
        <dbReference type="Pfam" id="PF00501"/>
    </source>
</evidence>
<evidence type="ECO:0000313" key="3">
    <source>
        <dbReference type="Proteomes" id="UP000001611"/>
    </source>
</evidence>
<feature type="domain" description="AMP-dependent synthetase/ligase" evidence="1">
    <location>
        <begin position="202"/>
        <end position="314"/>
    </location>
</feature>
<dbReference type="GO" id="GO:0016874">
    <property type="term" value="F:ligase activity"/>
    <property type="evidence" value="ECO:0007669"/>
    <property type="project" value="UniProtKB-KW"/>
</dbReference>
<dbReference type="RefSeq" id="XP_009656438.1">
    <property type="nucleotide sequence ID" value="XM_009658143.1"/>
</dbReference>
<dbReference type="Pfam" id="PF00501">
    <property type="entry name" value="AMP-binding"/>
    <property type="match status" value="1"/>
</dbReference>
<dbReference type="EMBL" id="DS572697">
    <property type="protein sequence ID" value="EGY20098.1"/>
    <property type="molecule type" value="Genomic_DNA"/>
</dbReference>
<dbReference type="STRING" id="498257.G2WUX3"/>
<organism evidence="2 3">
    <name type="scientific">Verticillium dahliae (strain VdLs.17 / ATCC MYA-4575 / FGSC 10137)</name>
    <name type="common">Verticillium wilt</name>
    <dbReference type="NCBI Taxonomy" id="498257"/>
    <lineage>
        <taxon>Eukaryota</taxon>
        <taxon>Fungi</taxon>
        <taxon>Dikarya</taxon>
        <taxon>Ascomycota</taxon>
        <taxon>Pezizomycotina</taxon>
        <taxon>Sordariomycetes</taxon>
        <taxon>Hypocreomycetidae</taxon>
        <taxon>Glomerellales</taxon>
        <taxon>Plectosphaerellaceae</taxon>
        <taxon>Verticillium</taxon>
    </lineage>
</organism>
<name>G2WUX3_VERDV</name>
<evidence type="ECO:0000313" key="2">
    <source>
        <dbReference type="EMBL" id="EGY20098.1"/>
    </source>
</evidence>